<dbReference type="Gene3D" id="1.10.1200.10">
    <property type="entry name" value="ACP-like"/>
    <property type="match status" value="1"/>
</dbReference>
<proteinExistence type="predicted"/>
<reference evidence="3 4" key="1">
    <citation type="submission" date="2020-01" db="EMBL/GenBank/DDBJ databases">
        <title>Insect and environment-associated Actinomycetes.</title>
        <authorList>
            <person name="Currrie C."/>
            <person name="Chevrette M."/>
            <person name="Carlson C."/>
            <person name="Stubbendieck R."/>
            <person name="Wendt-Pienkowski E."/>
        </authorList>
    </citation>
    <scope>NUCLEOTIDE SEQUENCE [LARGE SCALE GENOMIC DNA]</scope>
    <source>
        <strain evidence="3 4">SID11342</strain>
    </source>
</reference>
<organism evidence="3 4">
    <name type="scientific">Streptomyces halstedii</name>
    <dbReference type="NCBI Taxonomy" id="1944"/>
    <lineage>
        <taxon>Bacteria</taxon>
        <taxon>Bacillati</taxon>
        <taxon>Actinomycetota</taxon>
        <taxon>Actinomycetes</taxon>
        <taxon>Kitasatosporales</taxon>
        <taxon>Streptomycetaceae</taxon>
        <taxon>Streptomyces</taxon>
    </lineage>
</organism>
<reference evidence="2 5" key="2">
    <citation type="submission" date="2021-07" db="EMBL/GenBank/DDBJ databases">
        <title>Sequencing Streptomyces halstedii LGO-A4 genome an citrus endophytic actinomycete.</title>
        <authorList>
            <person name="Samborskyy M."/>
            <person name="Scott N."/>
            <person name="Deglau R."/>
            <person name="Dickens S."/>
            <person name="Oliveira L.G."/>
        </authorList>
    </citation>
    <scope>NUCLEOTIDE SEQUENCE [LARGE SCALE GENOMIC DNA]</scope>
    <source>
        <strain evidence="2 5">LGO-A4</strain>
    </source>
</reference>
<comment type="caution">
    <text evidence="3">The sequence shown here is derived from an EMBL/GenBank/DDBJ whole genome shotgun (WGS) entry which is preliminary data.</text>
</comment>
<dbReference type="RefSeq" id="WP_103490079.1">
    <property type="nucleotide sequence ID" value="NZ_CP109044.1"/>
</dbReference>
<evidence type="ECO:0000313" key="2">
    <source>
        <dbReference type="EMBL" id="MBV7671612.1"/>
    </source>
</evidence>
<dbReference type="Proteomes" id="UP000735541">
    <property type="component" value="Unassembled WGS sequence"/>
</dbReference>
<dbReference type="Proteomes" id="UP000471293">
    <property type="component" value="Unassembled WGS sequence"/>
</dbReference>
<dbReference type="InterPro" id="IPR036736">
    <property type="entry name" value="ACP-like_sf"/>
</dbReference>
<dbReference type="AlphaFoldDB" id="A0A6N9U0A4"/>
<keyword evidence="5" id="KW-1185">Reference proteome</keyword>
<evidence type="ECO:0000313" key="3">
    <source>
        <dbReference type="EMBL" id="NEA15982.1"/>
    </source>
</evidence>
<dbReference type="EMBL" id="JAHUVW010000001">
    <property type="protein sequence ID" value="MBV7671612.1"/>
    <property type="molecule type" value="Genomic_DNA"/>
</dbReference>
<evidence type="ECO:0000313" key="4">
    <source>
        <dbReference type="Proteomes" id="UP000471293"/>
    </source>
</evidence>
<dbReference type="GeneID" id="97293635"/>
<evidence type="ECO:0000259" key="1">
    <source>
        <dbReference type="PROSITE" id="PS50075"/>
    </source>
</evidence>
<evidence type="ECO:0000313" key="5">
    <source>
        <dbReference type="Proteomes" id="UP000735541"/>
    </source>
</evidence>
<feature type="domain" description="Carrier" evidence="1">
    <location>
        <begin position="3"/>
        <end position="83"/>
    </location>
</feature>
<protein>
    <recommendedName>
        <fullName evidence="1">Carrier domain-containing protein</fullName>
    </recommendedName>
</protein>
<name>A0A6N9U0A4_STRHA</name>
<dbReference type="InterPro" id="IPR009081">
    <property type="entry name" value="PP-bd_ACP"/>
</dbReference>
<gene>
    <name evidence="3" type="ORF">G3I29_10675</name>
    <name evidence="2" type="ORF">STHAL_19375</name>
</gene>
<dbReference type="SUPFAM" id="SSF47336">
    <property type="entry name" value="ACP-like"/>
    <property type="match status" value="1"/>
</dbReference>
<dbReference type="EMBL" id="JAAGLQ010000212">
    <property type="protein sequence ID" value="NEA15982.1"/>
    <property type="molecule type" value="Genomic_DNA"/>
</dbReference>
<dbReference type="PROSITE" id="PS50075">
    <property type="entry name" value="CARRIER"/>
    <property type="match status" value="1"/>
</dbReference>
<accession>A0A6N9U0A4</accession>
<sequence>MSDPRAEARLRIRALLVDIFGGDRFVSGVPDTASLREAGVPSTALVSLLVAMEDAFGFEWDDEVRPEVLRTIDSLAGHVVETGAVGTPGGR</sequence>